<dbReference type="AlphaFoldDB" id="A0A081C3C5"/>
<dbReference type="HOGENOM" id="CLU_065155_0_0_0"/>
<organism evidence="2 3">
    <name type="scientific">Vecturithrix granuli</name>
    <dbReference type="NCBI Taxonomy" id="1499967"/>
    <lineage>
        <taxon>Bacteria</taxon>
        <taxon>Candidatus Moduliflexota</taxon>
        <taxon>Candidatus Vecturitrichia</taxon>
        <taxon>Candidatus Vecturitrichales</taxon>
        <taxon>Candidatus Vecturitrichaceae</taxon>
        <taxon>Candidatus Vecturithrix</taxon>
    </lineage>
</organism>
<accession>A0A081C3C5</accession>
<dbReference type="eggNOG" id="COG1102">
    <property type="taxonomic scope" value="Bacteria"/>
</dbReference>
<dbReference type="Proteomes" id="UP000030661">
    <property type="component" value="Unassembled WGS sequence"/>
</dbReference>
<dbReference type="Gene3D" id="3.40.50.300">
    <property type="entry name" value="P-loop containing nucleotide triphosphate hydrolases"/>
    <property type="match status" value="1"/>
</dbReference>
<dbReference type="PROSITE" id="PS50914">
    <property type="entry name" value="BON"/>
    <property type="match status" value="1"/>
</dbReference>
<keyword evidence="3" id="KW-1185">Reference proteome</keyword>
<feature type="domain" description="BON" evidence="1">
    <location>
        <begin position="200"/>
        <end position="270"/>
    </location>
</feature>
<dbReference type="EMBL" id="DF820469">
    <property type="protein sequence ID" value="GAK59080.1"/>
    <property type="molecule type" value="Genomic_DNA"/>
</dbReference>
<proteinExistence type="predicted"/>
<dbReference type="STRING" id="1499967.U27_06056"/>
<dbReference type="SUPFAM" id="SSF52540">
    <property type="entry name" value="P-loop containing nucleoside triphosphate hydrolases"/>
    <property type="match status" value="1"/>
</dbReference>
<evidence type="ECO:0000313" key="3">
    <source>
        <dbReference type="Proteomes" id="UP000030661"/>
    </source>
</evidence>
<sequence>MAIITISRQIGSLGTEIAKKLREDLGFNYLDKQSLDEELIQKYGIPEKKVERYDEKKPGFWDTFSSDKDSYIHFVKTAMYKFAQQGNCLIIGRGGQFVFKDLPGALHIRIIAPIALRLERIKKKYNYDDRLADQVLRHSDHDRAGFHKFFFHTNWDNTDLYDLVINTRLLSVEAAVQLIKDALESTGIMEQRVAQESKLADICLSQEVITSIIFMEKIPVQFLEVEALAASGVVTLRGATMTAEDMACCEAVTCKVPGVKEVINEMHYIPATYGTV</sequence>
<protein>
    <recommendedName>
        <fullName evidence="1">BON domain-containing protein</fullName>
    </recommendedName>
</protein>
<dbReference type="InterPro" id="IPR027417">
    <property type="entry name" value="P-loop_NTPase"/>
</dbReference>
<name>A0A081C3C5_VECG1</name>
<gene>
    <name evidence="2" type="ORF">U27_06056</name>
</gene>
<dbReference type="InterPro" id="IPR007055">
    <property type="entry name" value="BON_dom"/>
</dbReference>
<evidence type="ECO:0000313" key="2">
    <source>
        <dbReference type="EMBL" id="GAK59080.1"/>
    </source>
</evidence>
<reference evidence="2 3" key="1">
    <citation type="journal article" date="2015" name="PeerJ">
        <title>First genomic representation of candidate bacterial phylum KSB3 points to enhanced environmental sensing as a trigger of wastewater bulking.</title>
        <authorList>
            <person name="Sekiguchi Y."/>
            <person name="Ohashi A."/>
            <person name="Parks D.H."/>
            <person name="Yamauchi T."/>
            <person name="Tyson G.W."/>
            <person name="Hugenholtz P."/>
        </authorList>
    </citation>
    <scope>NUCLEOTIDE SEQUENCE [LARGE SCALE GENOMIC DNA]</scope>
</reference>
<evidence type="ECO:0000259" key="1">
    <source>
        <dbReference type="PROSITE" id="PS50914"/>
    </source>
</evidence>
<dbReference type="Pfam" id="PF13189">
    <property type="entry name" value="Cytidylate_kin2"/>
    <property type="match status" value="1"/>
</dbReference>